<evidence type="ECO:0000256" key="1">
    <source>
        <dbReference type="ARBA" id="ARBA00023015"/>
    </source>
</evidence>
<dbReference type="InterPro" id="IPR011075">
    <property type="entry name" value="TetR_C"/>
</dbReference>
<dbReference type="InterPro" id="IPR050624">
    <property type="entry name" value="HTH-type_Tx_Regulator"/>
</dbReference>
<dbReference type="SUPFAM" id="SSF46689">
    <property type="entry name" value="Homeodomain-like"/>
    <property type="match status" value="1"/>
</dbReference>
<name>A0ABR8SVM5_9BACL</name>
<accession>A0ABR8SVM5</accession>
<dbReference type="Proteomes" id="UP000608071">
    <property type="component" value="Unassembled WGS sequence"/>
</dbReference>
<comment type="caution">
    <text evidence="6">The sequence shown here is derived from an EMBL/GenBank/DDBJ whole genome shotgun (WGS) entry which is preliminary data.</text>
</comment>
<keyword evidence="3" id="KW-0804">Transcription</keyword>
<dbReference type="PROSITE" id="PS50977">
    <property type="entry name" value="HTH_TETR_2"/>
    <property type="match status" value="1"/>
</dbReference>
<feature type="DNA-binding region" description="H-T-H motif" evidence="4">
    <location>
        <begin position="40"/>
        <end position="59"/>
    </location>
</feature>
<dbReference type="Pfam" id="PF16859">
    <property type="entry name" value="TetR_C_11"/>
    <property type="match status" value="1"/>
</dbReference>
<reference evidence="6 7" key="1">
    <citation type="submission" date="2020-08" db="EMBL/GenBank/DDBJ databases">
        <title>A Genomic Blueprint of the Chicken Gut Microbiome.</title>
        <authorList>
            <person name="Gilroy R."/>
            <person name="Ravi A."/>
            <person name="Getino M."/>
            <person name="Pursley I."/>
            <person name="Horton D.L."/>
            <person name="Alikhan N.-F."/>
            <person name="Baker D."/>
            <person name="Gharbi K."/>
            <person name="Hall N."/>
            <person name="Watson M."/>
            <person name="Adriaenssens E.M."/>
            <person name="Foster-Nyarko E."/>
            <person name="Jarju S."/>
            <person name="Secka A."/>
            <person name="Antonio M."/>
            <person name="Oren A."/>
            <person name="Chaudhuri R."/>
            <person name="La Ragione R.M."/>
            <person name="Hildebrand F."/>
            <person name="Pallen M.J."/>
        </authorList>
    </citation>
    <scope>NUCLEOTIDE SEQUENCE [LARGE SCALE GENOMIC DNA]</scope>
    <source>
        <strain evidence="6 7">Sa2BVA9</strain>
    </source>
</reference>
<protein>
    <submittedName>
        <fullName evidence="6">TetR/AcrR family transcriptional regulator</fullName>
    </submittedName>
</protein>
<keyword evidence="2 4" id="KW-0238">DNA-binding</keyword>
<dbReference type="PANTHER" id="PTHR43479">
    <property type="entry name" value="ACREF/ENVCD OPERON REPRESSOR-RELATED"/>
    <property type="match status" value="1"/>
</dbReference>
<evidence type="ECO:0000256" key="3">
    <source>
        <dbReference type="ARBA" id="ARBA00023163"/>
    </source>
</evidence>
<proteinExistence type="predicted"/>
<evidence type="ECO:0000313" key="7">
    <source>
        <dbReference type="Proteomes" id="UP000608071"/>
    </source>
</evidence>
<evidence type="ECO:0000259" key="5">
    <source>
        <dbReference type="PROSITE" id="PS50977"/>
    </source>
</evidence>
<dbReference type="InterPro" id="IPR009057">
    <property type="entry name" value="Homeodomain-like_sf"/>
</dbReference>
<dbReference type="SUPFAM" id="SSF48498">
    <property type="entry name" value="Tetracyclin repressor-like, C-terminal domain"/>
    <property type="match status" value="1"/>
</dbReference>
<dbReference type="PANTHER" id="PTHR43479:SF11">
    <property type="entry name" value="ACREF_ENVCD OPERON REPRESSOR-RELATED"/>
    <property type="match status" value="1"/>
</dbReference>
<dbReference type="EMBL" id="JACSQL010000002">
    <property type="protein sequence ID" value="MBD7967548.1"/>
    <property type="molecule type" value="Genomic_DNA"/>
</dbReference>
<dbReference type="InterPro" id="IPR001647">
    <property type="entry name" value="HTH_TetR"/>
</dbReference>
<dbReference type="InterPro" id="IPR036271">
    <property type="entry name" value="Tet_transcr_reg_TetR-rel_C_sf"/>
</dbReference>
<dbReference type="Pfam" id="PF00440">
    <property type="entry name" value="TetR_N"/>
    <property type="match status" value="1"/>
</dbReference>
<feature type="domain" description="HTH tetR-type" evidence="5">
    <location>
        <begin position="17"/>
        <end position="77"/>
    </location>
</feature>
<dbReference type="Gene3D" id="1.10.10.60">
    <property type="entry name" value="Homeodomain-like"/>
    <property type="match status" value="1"/>
</dbReference>
<gene>
    <name evidence="6" type="ORF">H9647_05700</name>
</gene>
<evidence type="ECO:0000256" key="2">
    <source>
        <dbReference type="ARBA" id="ARBA00023125"/>
    </source>
</evidence>
<sequence length="198" mass="22797">MEPNNEKKRFVGRPRSESSKLAILNSVKDLLETKGFTNLTIEGIAKEAGVSKATIYRWWKNKEMILLSLFLEVSQSKFEFDPDQSVVENLRQQMQELSHILDSTIGRALLLIIIENESISKEFHLHFLHPRRLEAKRILSVGIEKGLLQPNINMDIVLDLLFGPIYFKLMVYKESIDTNFINELIDQAMKGIIIHSSN</sequence>
<evidence type="ECO:0000313" key="6">
    <source>
        <dbReference type="EMBL" id="MBD7967548.1"/>
    </source>
</evidence>
<keyword evidence="1" id="KW-0805">Transcription regulation</keyword>
<dbReference type="PRINTS" id="PR00455">
    <property type="entry name" value="HTHTETR"/>
</dbReference>
<dbReference type="Gene3D" id="1.10.357.10">
    <property type="entry name" value="Tetracycline Repressor, domain 2"/>
    <property type="match status" value="1"/>
</dbReference>
<evidence type="ECO:0000256" key="4">
    <source>
        <dbReference type="PROSITE-ProRule" id="PRU00335"/>
    </source>
</evidence>
<organism evidence="6 7">
    <name type="scientific">Paenibacillus gallinarum</name>
    <dbReference type="NCBI Taxonomy" id="2762232"/>
    <lineage>
        <taxon>Bacteria</taxon>
        <taxon>Bacillati</taxon>
        <taxon>Bacillota</taxon>
        <taxon>Bacilli</taxon>
        <taxon>Bacillales</taxon>
        <taxon>Paenibacillaceae</taxon>
        <taxon>Paenibacillus</taxon>
    </lineage>
</organism>
<keyword evidence="7" id="KW-1185">Reference proteome</keyword>
<dbReference type="RefSeq" id="WP_191798805.1">
    <property type="nucleotide sequence ID" value="NZ_JACSQL010000002.1"/>
</dbReference>